<evidence type="ECO:0000313" key="2">
    <source>
        <dbReference type="EnsemblMetazoa" id="XP_011409072.1"/>
    </source>
</evidence>
<sequence length="315" mass="36483">MKQEIQEKDFLIAKKKKETSPLHTTIEKMKQEIQEKDFLIAKKKKETSPLHTTIEKMKQEIQEKDFLIAKKMKETSELTETLKDNTEEMKNKDAKISADGLELISLKEKLAEKEIANYRIPTLNFLDDAMYTPPVDVIMMSFGKYNKLDEDWYSRAFYTHTNGYKMCLCIRYDDKKKSSNLHAHLMVGDYDDNLQWPFRGTLMTEILHRKTRTFHYLAEIVFDDDKFCGRIWNGVPIEAGMASSIVGEGISFAEAVQEPFTEYLEDNSIVIRVKSVNVESLVRISAVISPPPNDKKMVFEITGFSHHKKSNSECI</sequence>
<evidence type="ECO:0000259" key="1">
    <source>
        <dbReference type="Pfam" id="PF21355"/>
    </source>
</evidence>
<dbReference type="GeneID" id="105315986"/>
<reference evidence="3" key="1">
    <citation type="journal article" date="2010" name="Nature">
        <title>The Amphimedon queenslandica genome and the evolution of animal complexity.</title>
        <authorList>
            <person name="Srivastava M."/>
            <person name="Simakov O."/>
            <person name="Chapman J."/>
            <person name="Fahey B."/>
            <person name="Gauthier M.E."/>
            <person name="Mitros T."/>
            <person name="Richards G.S."/>
            <person name="Conaco C."/>
            <person name="Dacre M."/>
            <person name="Hellsten U."/>
            <person name="Larroux C."/>
            <person name="Putnam N.H."/>
            <person name="Stanke M."/>
            <person name="Adamska M."/>
            <person name="Darling A."/>
            <person name="Degnan S.M."/>
            <person name="Oakley T.H."/>
            <person name="Plachetzki D.C."/>
            <person name="Zhai Y."/>
            <person name="Adamski M."/>
            <person name="Calcino A."/>
            <person name="Cummins S.F."/>
            <person name="Goodstein D.M."/>
            <person name="Harris C."/>
            <person name="Jackson D.J."/>
            <person name="Leys S.P."/>
            <person name="Shu S."/>
            <person name="Woodcroft B.J."/>
            <person name="Vervoort M."/>
            <person name="Kosik K.S."/>
            <person name="Manning G."/>
            <person name="Degnan B.M."/>
            <person name="Rokhsar D.S."/>
        </authorList>
    </citation>
    <scope>NUCLEOTIDE SEQUENCE [LARGE SCALE GENOMIC DNA]</scope>
</reference>
<reference evidence="2" key="2">
    <citation type="submission" date="2024-06" db="UniProtKB">
        <authorList>
            <consortium name="EnsemblMetazoa"/>
        </authorList>
    </citation>
    <scope>IDENTIFICATION</scope>
</reference>
<dbReference type="EnsemblMetazoa" id="XM_011410770.1">
    <property type="protein sequence ID" value="XP_011409072.1"/>
    <property type="gene ID" value="LOC105315986"/>
</dbReference>
<dbReference type="Proteomes" id="UP000007879">
    <property type="component" value="Unassembled WGS sequence"/>
</dbReference>
<evidence type="ECO:0000313" key="3">
    <source>
        <dbReference type="Proteomes" id="UP000007879"/>
    </source>
</evidence>
<dbReference type="InterPro" id="IPR049342">
    <property type="entry name" value="TRAF1-6_MATH_dom"/>
</dbReference>
<dbReference type="SUPFAM" id="SSF49599">
    <property type="entry name" value="TRAF domain-like"/>
    <property type="match status" value="1"/>
</dbReference>
<organism evidence="2 3">
    <name type="scientific">Amphimedon queenslandica</name>
    <name type="common">Sponge</name>
    <dbReference type="NCBI Taxonomy" id="400682"/>
    <lineage>
        <taxon>Eukaryota</taxon>
        <taxon>Metazoa</taxon>
        <taxon>Porifera</taxon>
        <taxon>Demospongiae</taxon>
        <taxon>Heteroscleromorpha</taxon>
        <taxon>Haplosclerida</taxon>
        <taxon>Niphatidae</taxon>
        <taxon>Amphimedon</taxon>
    </lineage>
</organism>
<dbReference type="Gene3D" id="2.60.210.10">
    <property type="entry name" value="Apoptosis, Tumor Necrosis Factor Receptor Associated Protein 2, Chain A"/>
    <property type="match status" value="1"/>
</dbReference>
<dbReference type="Pfam" id="PF21355">
    <property type="entry name" value="TRAF-mep_MATH"/>
    <property type="match status" value="1"/>
</dbReference>
<feature type="domain" description="TRAF1-6 MATH" evidence="1">
    <location>
        <begin position="152"/>
        <end position="226"/>
    </location>
</feature>
<dbReference type="InterPro" id="IPR008974">
    <property type="entry name" value="TRAF-like"/>
</dbReference>
<name>A0AAN0ITY3_AMPQE</name>
<keyword evidence="3" id="KW-1185">Reference proteome</keyword>
<dbReference type="AlphaFoldDB" id="A0AAN0ITY3"/>
<protein>
    <recommendedName>
        <fullName evidence="1">TRAF1-6 MATH domain-containing protein</fullName>
    </recommendedName>
</protein>
<dbReference type="RefSeq" id="XP_011409072.1">
    <property type="nucleotide sequence ID" value="XM_011410770.1"/>
</dbReference>
<dbReference type="KEGG" id="aqu:105315986"/>
<proteinExistence type="predicted"/>
<accession>A0AAN0ITY3</accession>